<dbReference type="AlphaFoldDB" id="A0A401T8U7"/>
<comment type="caution">
    <text evidence="2">The sequence shown here is derived from an EMBL/GenBank/DDBJ whole genome shotgun (WGS) entry which is preliminary data.</text>
</comment>
<evidence type="ECO:0000256" key="1">
    <source>
        <dbReference type="SAM" id="MobiDB-lite"/>
    </source>
</evidence>
<evidence type="ECO:0000313" key="3">
    <source>
        <dbReference type="Proteomes" id="UP000287033"/>
    </source>
</evidence>
<dbReference type="Proteomes" id="UP000287033">
    <property type="component" value="Unassembled WGS sequence"/>
</dbReference>
<sequence length="101" mass="10570">MTPVSPVLSPQAGATTGEDDNRSPRTRSQHRAAGAGRRAPERDAQGGVGGGKPTRGVRVCADRLSASRDSCLPTEELCCQLVETSCVAAPFWKETSATEIS</sequence>
<dbReference type="EMBL" id="BEZZ01010271">
    <property type="protein sequence ID" value="GCC39034.1"/>
    <property type="molecule type" value="Genomic_DNA"/>
</dbReference>
<accession>A0A401T8U7</accession>
<reference evidence="2 3" key="1">
    <citation type="journal article" date="2018" name="Nat. Ecol. Evol.">
        <title>Shark genomes provide insights into elasmobranch evolution and the origin of vertebrates.</title>
        <authorList>
            <person name="Hara Y"/>
            <person name="Yamaguchi K"/>
            <person name="Onimaru K"/>
            <person name="Kadota M"/>
            <person name="Koyanagi M"/>
            <person name="Keeley SD"/>
            <person name="Tatsumi K"/>
            <person name="Tanaka K"/>
            <person name="Motone F"/>
            <person name="Kageyama Y"/>
            <person name="Nozu R"/>
            <person name="Adachi N"/>
            <person name="Nishimura O"/>
            <person name="Nakagawa R"/>
            <person name="Tanegashima C"/>
            <person name="Kiyatake I"/>
            <person name="Matsumoto R"/>
            <person name="Murakumo K"/>
            <person name="Nishida K"/>
            <person name="Terakita A"/>
            <person name="Kuratani S"/>
            <person name="Sato K"/>
            <person name="Hyodo S Kuraku.S."/>
        </authorList>
    </citation>
    <scope>NUCLEOTIDE SEQUENCE [LARGE SCALE GENOMIC DNA]</scope>
</reference>
<name>A0A401T8U7_CHIPU</name>
<gene>
    <name evidence="2" type="ORF">chiPu_0022709</name>
</gene>
<organism evidence="2 3">
    <name type="scientific">Chiloscyllium punctatum</name>
    <name type="common">Brownbanded bambooshark</name>
    <name type="synonym">Hemiscyllium punctatum</name>
    <dbReference type="NCBI Taxonomy" id="137246"/>
    <lineage>
        <taxon>Eukaryota</taxon>
        <taxon>Metazoa</taxon>
        <taxon>Chordata</taxon>
        <taxon>Craniata</taxon>
        <taxon>Vertebrata</taxon>
        <taxon>Chondrichthyes</taxon>
        <taxon>Elasmobranchii</taxon>
        <taxon>Galeomorphii</taxon>
        <taxon>Galeoidea</taxon>
        <taxon>Orectolobiformes</taxon>
        <taxon>Hemiscylliidae</taxon>
        <taxon>Chiloscyllium</taxon>
    </lineage>
</organism>
<proteinExistence type="predicted"/>
<keyword evidence="3" id="KW-1185">Reference proteome</keyword>
<protein>
    <submittedName>
        <fullName evidence="2">Uncharacterized protein</fullName>
    </submittedName>
</protein>
<evidence type="ECO:0000313" key="2">
    <source>
        <dbReference type="EMBL" id="GCC39034.1"/>
    </source>
</evidence>
<feature type="region of interest" description="Disordered" evidence="1">
    <location>
        <begin position="1"/>
        <end position="56"/>
    </location>
</feature>